<feature type="transmembrane region" description="Helical" evidence="6">
    <location>
        <begin position="6"/>
        <end position="30"/>
    </location>
</feature>
<sequence length="137" mass="15041">MLLESLVGASVIGETSLKLSTSVVCAVFAWGVKRVMHKRQGIPVMVLGVCLGKRYTVEKYMPVFVLSAGVSLFFAGTASQTSSEASLPPQAPPSELKAQANTRNIGTLEDKYMHEIDVGVFEFMFRLNVYKSIWAFM</sequence>
<keyword evidence="2" id="KW-0813">Transport</keyword>
<dbReference type="GeneID" id="20804049"/>
<dbReference type="OrthoDB" id="78344at2759"/>
<dbReference type="AlphaFoldDB" id="W4H7G0"/>
<dbReference type="RefSeq" id="XP_009823842.1">
    <property type="nucleotide sequence ID" value="XM_009825540.1"/>
</dbReference>
<protein>
    <submittedName>
        <fullName evidence="7">Uncharacterized protein</fullName>
    </submittedName>
</protein>
<keyword evidence="4 6" id="KW-1133">Transmembrane helix</keyword>
<dbReference type="VEuPathDB" id="FungiDB:H257_02053"/>
<name>W4H7G0_APHAT</name>
<evidence type="ECO:0000256" key="3">
    <source>
        <dbReference type="ARBA" id="ARBA00022692"/>
    </source>
</evidence>
<evidence type="ECO:0000313" key="7">
    <source>
        <dbReference type="EMBL" id="ETV87043.1"/>
    </source>
</evidence>
<evidence type="ECO:0000256" key="5">
    <source>
        <dbReference type="ARBA" id="ARBA00023136"/>
    </source>
</evidence>
<comment type="subcellular location">
    <subcellularLocation>
        <location evidence="1">Membrane</location>
        <topology evidence="1">Multi-pass membrane protein</topology>
    </subcellularLocation>
</comment>
<reference evidence="7" key="1">
    <citation type="submission" date="2013-12" db="EMBL/GenBank/DDBJ databases">
        <title>The Genome Sequence of Aphanomyces astaci APO3.</title>
        <authorList>
            <consortium name="The Broad Institute Genomics Platform"/>
            <person name="Russ C."/>
            <person name="Tyler B."/>
            <person name="van West P."/>
            <person name="Dieguez-Uribeondo J."/>
            <person name="Young S.K."/>
            <person name="Zeng Q."/>
            <person name="Gargeya S."/>
            <person name="Fitzgerald M."/>
            <person name="Abouelleil A."/>
            <person name="Alvarado L."/>
            <person name="Chapman S.B."/>
            <person name="Gainer-Dewar J."/>
            <person name="Goldberg J."/>
            <person name="Griggs A."/>
            <person name="Gujja S."/>
            <person name="Hansen M."/>
            <person name="Howarth C."/>
            <person name="Imamovic A."/>
            <person name="Ireland A."/>
            <person name="Larimer J."/>
            <person name="McCowan C."/>
            <person name="Murphy C."/>
            <person name="Pearson M."/>
            <person name="Poon T.W."/>
            <person name="Priest M."/>
            <person name="Roberts A."/>
            <person name="Saif S."/>
            <person name="Shea T."/>
            <person name="Sykes S."/>
            <person name="Wortman J."/>
            <person name="Nusbaum C."/>
            <person name="Birren B."/>
        </authorList>
    </citation>
    <scope>NUCLEOTIDE SEQUENCE [LARGE SCALE GENOMIC DNA]</scope>
    <source>
        <strain evidence="7">APO3</strain>
    </source>
</reference>
<dbReference type="GO" id="GO:0016020">
    <property type="term" value="C:membrane"/>
    <property type="evidence" value="ECO:0007669"/>
    <property type="project" value="UniProtKB-SubCell"/>
</dbReference>
<evidence type="ECO:0000256" key="6">
    <source>
        <dbReference type="SAM" id="Phobius"/>
    </source>
</evidence>
<dbReference type="InterPro" id="IPR013657">
    <property type="entry name" value="SCL35B1-4/HUT1"/>
</dbReference>
<dbReference type="Pfam" id="PF08449">
    <property type="entry name" value="UAA"/>
    <property type="match status" value="1"/>
</dbReference>
<organism evidence="7">
    <name type="scientific">Aphanomyces astaci</name>
    <name type="common">Crayfish plague agent</name>
    <dbReference type="NCBI Taxonomy" id="112090"/>
    <lineage>
        <taxon>Eukaryota</taxon>
        <taxon>Sar</taxon>
        <taxon>Stramenopiles</taxon>
        <taxon>Oomycota</taxon>
        <taxon>Saprolegniomycetes</taxon>
        <taxon>Saprolegniales</taxon>
        <taxon>Verrucalvaceae</taxon>
        <taxon>Aphanomyces</taxon>
    </lineage>
</organism>
<proteinExistence type="predicted"/>
<evidence type="ECO:0000256" key="1">
    <source>
        <dbReference type="ARBA" id="ARBA00004141"/>
    </source>
</evidence>
<gene>
    <name evidence="7" type="ORF">H257_02053</name>
</gene>
<evidence type="ECO:0000256" key="2">
    <source>
        <dbReference type="ARBA" id="ARBA00022448"/>
    </source>
</evidence>
<keyword evidence="5 6" id="KW-0472">Membrane</keyword>
<dbReference type="GO" id="GO:0055085">
    <property type="term" value="P:transmembrane transport"/>
    <property type="evidence" value="ECO:0007669"/>
    <property type="project" value="InterPro"/>
</dbReference>
<accession>W4H7G0</accession>
<dbReference type="EMBL" id="KI913116">
    <property type="protein sequence ID" value="ETV87043.1"/>
    <property type="molecule type" value="Genomic_DNA"/>
</dbReference>
<keyword evidence="3 6" id="KW-0812">Transmembrane</keyword>
<evidence type="ECO:0000256" key="4">
    <source>
        <dbReference type="ARBA" id="ARBA00022989"/>
    </source>
</evidence>